<proteinExistence type="predicted"/>
<dbReference type="Proteomes" id="UP000046392">
    <property type="component" value="Unplaced"/>
</dbReference>
<dbReference type="AlphaFoldDB" id="A0A0N5BMZ3"/>
<evidence type="ECO:0000256" key="1">
    <source>
        <dbReference type="SAM" id="SignalP"/>
    </source>
</evidence>
<keyword evidence="2" id="KW-1185">Reference proteome</keyword>
<feature type="chain" id="PRO_5005894548" evidence="1">
    <location>
        <begin position="20"/>
        <end position="202"/>
    </location>
</feature>
<evidence type="ECO:0000313" key="2">
    <source>
        <dbReference type="Proteomes" id="UP000046392"/>
    </source>
</evidence>
<dbReference type="WBParaSite" id="SPAL_0000727400.1">
    <property type="protein sequence ID" value="SPAL_0000727400.1"/>
    <property type="gene ID" value="SPAL_0000727400"/>
</dbReference>
<keyword evidence="1" id="KW-0732">Signal</keyword>
<organism evidence="2 3">
    <name type="scientific">Strongyloides papillosus</name>
    <name type="common">Intestinal threadworm</name>
    <dbReference type="NCBI Taxonomy" id="174720"/>
    <lineage>
        <taxon>Eukaryota</taxon>
        <taxon>Metazoa</taxon>
        <taxon>Ecdysozoa</taxon>
        <taxon>Nematoda</taxon>
        <taxon>Chromadorea</taxon>
        <taxon>Rhabditida</taxon>
        <taxon>Tylenchina</taxon>
        <taxon>Panagrolaimomorpha</taxon>
        <taxon>Strongyloidoidea</taxon>
        <taxon>Strongyloididae</taxon>
        <taxon>Strongyloides</taxon>
    </lineage>
</organism>
<reference evidence="3" key="1">
    <citation type="submission" date="2017-02" db="UniProtKB">
        <authorList>
            <consortium name="WormBaseParasite"/>
        </authorList>
    </citation>
    <scope>IDENTIFICATION</scope>
</reference>
<name>A0A0N5BMZ3_STREA</name>
<evidence type="ECO:0000313" key="3">
    <source>
        <dbReference type="WBParaSite" id="SPAL_0000727400.1"/>
    </source>
</evidence>
<sequence>MNSLDTFILIVMFINFSFGYKTDCTQDMGRPCTIYLTPHEDAYQELFLSSVDYMNKVVHDIGLMENETNRDVIEKENENIKKFVGEDEIKTFINKLPDVTYGYNRSVEIVPHLHMVMVPSDLSLYVTTEKQYTRKDFYEESGPGMKLIFSKLNYFQFLEQNGFLRAVKRIFSYTKPLENDVLLIDRNTILQNPIHLYKSRSA</sequence>
<accession>A0A0N5BMZ3</accession>
<protein>
    <submittedName>
        <fullName evidence="3">SERPIN domain-containing protein</fullName>
    </submittedName>
</protein>
<feature type="signal peptide" evidence="1">
    <location>
        <begin position="1"/>
        <end position="19"/>
    </location>
</feature>